<sequence length="31" mass="3470">MPQATQPNNDSVYATEPDQMSQPVIRSHQAQ</sequence>
<gene>
    <name evidence="2" type="ORF">PHET_11116</name>
</gene>
<keyword evidence="3" id="KW-1185">Reference proteome</keyword>
<name>A0A8J4SEZ9_9TREM</name>
<comment type="caution">
    <text evidence="2">The sequence shown here is derived from an EMBL/GenBank/DDBJ whole genome shotgun (WGS) entry which is preliminary data.</text>
</comment>
<evidence type="ECO:0000313" key="2">
    <source>
        <dbReference type="EMBL" id="KAF5394563.1"/>
    </source>
</evidence>
<dbReference type="Proteomes" id="UP000748531">
    <property type="component" value="Unassembled WGS sequence"/>
</dbReference>
<accession>A0A8J4SEZ9</accession>
<organism evidence="2 3">
    <name type="scientific">Paragonimus heterotremus</name>
    <dbReference type="NCBI Taxonomy" id="100268"/>
    <lineage>
        <taxon>Eukaryota</taxon>
        <taxon>Metazoa</taxon>
        <taxon>Spiralia</taxon>
        <taxon>Lophotrochozoa</taxon>
        <taxon>Platyhelminthes</taxon>
        <taxon>Trematoda</taxon>
        <taxon>Digenea</taxon>
        <taxon>Plagiorchiida</taxon>
        <taxon>Troglotremata</taxon>
        <taxon>Troglotrematidae</taxon>
        <taxon>Paragonimus</taxon>
    </lineage>
</organism>
<dbReference type="EMBL" id="LUCH01018166">
    <property type="protein sequence ID" value="KAF5394563.1"/>
    <property type="molecule type" value="Genomic_DNA"/>
</dbReference>
<proteinExistence type="predicted"/>
<dbReference type="AlphaFoldDB" id="A0A8J4SEZ9"/>
<evidence type="ECO:0000313" key="3">
    <source>
        <dbReference type="Proteomes" id="UP000748531"/>
    </source>
</evidence>
<feature type="region of interest" description="Disordered" evidence="1">
    <location>
        <begin position="1"/>
        <end position="31"/>
    </location>
</feature>
<reference evidence="2" key="1">
    <citation type="submission" date="2019-05" db="EMBL/GenBank/DDBJ databases">
        <title>Annotation for the trematode Paragonimus heterotremus.</title>
        <authorList>
            <person name="Choi Y.-J."/>
        </authorList>
    </citation>
    <scope>NUCLEOTIDE SEQUENCE</scope>
    <source>
        <strain evidence="2">LC</strain>
    </source>
</reference>
<protein>
    <submittedName>
        <fullName evidence="2">Uncharacterized protein</fullName>
    </submittedName>
</protein>
<evidence type="ECO:0000256" key="1">
    <source>
        <dbReference type="SAM" id="MobiDB-lite"/>
    </source>
</evidence>